<proteinExistence type="predicted"/>
<keyword evidence="2" id="KW-1185">Reference proteome</keyword>
<dbReference type="Gene3D" id="3.30.1660.10">
    <property type="entry name" value="Flavin-binding protein dodecin"/>
    <property type="match status" value="1"/>
</dbReference>
<dbReference type="PANTHER" id="PTHR39324:SF1">
    <property type="entry name" value="CALCIUM DODECIN"/>
    <property type="match status" value="1"/>
</dbReference>
<dbReference type="InterPro" id="IPR050049">
    <property type="entry name" value="Dodecin_bact"/>
</dbReference>
<evidence type="ECO:0000313" key="1">
    <source>
        <dbReference type="EMBL" id="GAA2424871.1"/>
    </source>
</evidence>
<dbReference type="NCBIfam" id="NF043052">
    <property type="entry name" value="DodecBact"/>
    <property type="match status" value="1"/>
</dbReference>
<dbReference type="SUPFAM" id="SSF89807">
    <property type="entry name" value="Dodecin-like"/>
    <property type="match status" value="1"/>
</dbReference>
<dbReference type="Proteomes" id="UP001501638">
    <property type="component" value="Unassembled WGS sequence"/>
</dbReference>
<gene>
    <name evidence="1" type="ORF">GCM10010405_04170</name>
</gene>
<dbReference type="PANTHER" id="PTHR39324">
    <property type="entry name" value="CALCIUM DODECIN"/>
    <property type="match status" value="1"/>
</dbReference>
<dbReference type="InterPro" id="IPR009923">
    <property type="entry name" value="Dodecin"/>
</dbReference>
<dbReference type="Pfam" id="PF07311">
    <property type="entry name" value="Dodecin"/>
    <property type="match status" value="1"/>
</dbReference>
<evidence type="ECO:0008006" key="3">
    <source>
        <dbReference type="Google" id="ProtNLM"/>
    </source>
</evidence>
<dbReference type="EMBL" id="BAAASZ010000003">
    <property type="protein sequence ID" value="GAA2424871.1"/>
    <property type="molecule type" value="Genomic_DNA"/>
</dbReference>
<dbReference type="InterPro" id="IPR025543">
    <property type="entry name" value="Dodecin-like"/>
</dbReference>
<evidence type="ECO:0000313" key="2">
    <source>
        <dbReference type="Proteomes" id="UP001501638"/>
    </source>
</evidence>
<name>A0ABP5WD11_9ACTN</name>
<dbReference type="InterPro" id="IPR036694">
    <property type="entry name" value="Dodecin-like_sf"/>
</dbReference>
<sequence length="180" mass="18943">MASATRGSTSRITSRALVKAVEAVVAAVVVCGAGSAAMGPSLTSSTTVWVAQAHGSSSHGGEGRFPMVDPIPTRQSRPGRSLALARHPALGHGGRREPFATNPPQEATVTSHVYRVTEIVGSSHEGVDQAIRNGIERASQTLRHLDWFEVTQVRGNIADGAIEHYQVGLKVGFRLEDGEG</sequence>
<reference evidence="2" key="1">
    <citation type="journal article" date="2019" name="Int. J. Syst. Evol. Microbiol.">
        <title>The Global Catalogue of Microorganisms (GCM) 10K type strain sequencing project: providing services to taxonomists for standard genome sequencing and annotation.</title>
        <authorList>
            <consortium name="The Broad Institute Genomics Platform"/>
            <consortium name="The Broad Institute Genome Sequencing Center for Infectious Disease"/>
            <person name="Wu L."/>
            <person name="Ma J."/>
        </authorList>
    </citation>
    <scope>NUCLEOTIDE SEQUENCE [LARGE SCALE GENOMIC DNA]</scope>
    <source>
        <strain evidence="2">JCM 6305</strain>
    </source>
</reference>
<accession>A0ABP5WD11</accession>
<comment type="caution">
    <text evidence="1">The sequence shown here is derived from an EMBL/GenBank/DDBJ whole genome shotgun (WGS) entry which is preliminary data.</text>
</comment>
<protein>
    <recommendedName>
        <fullName evidence="3">Dodecin domain-containing protein</fullName>
    </recommendedName>
</protein>
<organism evidence="1 2">
    <name type="scientific">Streptomyces macrosporus</name>
    <dbReference type="NCBI Taxonomy" id="44032"/>
    <lineage>
        <taxon>Bacteria</taxon>
        <taxon>Bacillati</taxon>
        <taxon>Actinomycetota</taxon>
        <taxon>Actinomycetes</taxon>
        <taxon>Kitasatosporales</taxon>
        <taxon>Streptomycetaceae</taxon>
        <taxon>Streptomyces</taxon>
    </lineage>
</organism>